<accession>A0A0H3JAE1</accession>
<sequence>MASIVALNISEKKGIAKHTIEKGYFKVDYGLLGDVHAGSGARQVSLLGQESIDKINKLKIKGFCNAKFVENITSEGVVFHELSVGKNLKIGEVILEITQIGKECYQGCKIKIRNSTGTCAMSKEVIFARVLRDGWIKSGDEIQLL</sequence>
<dbReference type="EMBL" id="JPGY02000001">
    <property type="protein sequence ID" value="KRU14519.1"/>
    <property type="molecule type" value="Genomic_DNA"/>
</dbReference>
<name>A0A0H3JAE1_CLOPA</name>
<dbReference type="PATRIC" id="fig|1262449.3.peg.2956"/>
<dbReference type="GO" id="GO:0030151">
    <property type="term" value="F:molybdenum ion binding"/>
    <property type="evidence" value="ECO:0007669"/>
    <property type="project" value="InterPro"/>
</dbReference>
<evidence type="ECO:0000313" key="4">
    <source>
        <dbReference type="Proteomes" id="UP000028042"/>
    </source>
</evidence>
<dbReference type="GeneID" id="93075506"/>
<proteinExistence type="predicted"/>
<reference evidence="2 5" key="1">
    <citation type="journal article" date="2015" name="Genome Announc.">
        <title>Complete Genome Sequence of the Nitrogen-Fixing and Solvent-Producing Clostridium pasteurianum DSM 525.</title>
        <authorList>
            <person name="Poehlein A."/>
            <person name="Grosse-Honebrink A."/>
            <person name="Zhang Y."/>
            <person name="Minton N.P."/>
            <person name="Daniel R."/>
        </authorList>
    </citation>
    <scope>NUCLEOTIDE SEQUENCE [LARGE SCALE GENOMIC DNA]</scope>
    <source>
        <strain evidence="2">DSM 525</strain>
        <strain evidence="5">DSM 525 / ATCC 6013</strain>
    </source>
</reference>
<reference evidence="3 4" key="3">
    <citation type="journal article" name="Genome Announc.">
        <title>Improved Draft Genome Sequence of Clostridium pasteurianum Strain ATCC 6013 (DSM 525) Using a Hybrid Next-Generation Sequencing Approach.</title>
        <authorList>
            <person name="Pyne M.E."/>
            <person name="Utturkar S."/>
            <person name="Brown S.D."/>
            <person name="Moo-Young M."/>
            <person name="Chung D.A."/>
            <person name="Chou C.P."/>
        </authorList>
    </citation>
    <scope>NUCLEOTIDE SEQUENCE [LARGE SCALE GENOMIC DNA]</scope>
    <source>
        <strain evidence="3 4">ATCC 6013</strain>
    </source>
</reference>
<dbReference type="KEGG" id="cpae:CPAST_c34020"/>
<dbReference type="Pfam" id="PF03473">
    <property type="entry name" value="MOSC"/>
    <property type="match status" value="1"/>
</dbReference>
<dbReference type="InterPro" id="IPR005302">
    <property type="entry name" value="MoCF_Sase_C"/>
</dbReference>
<dbReference type="Proteomes" id="UP000028042">
    <property type="component" value="Unassembled WGS sequence"/>
</dbReference>
<dbReference type="InterPro" id="IPR052716">
    <property type="entry name" value="MOSC_domain"/>
</dbReference>
<dbReference type="GO" id="GO:0030170">
    <property type="term" value="F:pyridoxal phosphate binding"/>
    <property type="evidence" value="ECO:0007669"/>
    <property type="project" value="InterPro"/>
</dbReference>
<dbReference type="PROSITE" id="PS51340">
    <property type="entry name" value="MOSC"/>
    <property type="match status" value="1"/>
</dbReference>
<dbReference type="KEGG" id="cpat:CLPA_c34020"/>
<dbReference type="Proteomes" id="UP000030905">
    <property type="component" value="Chromosome"/>
</dbReference>
<dbReference type="AlphaFoldDB" id="A0A0H3JAE1"/>
<dbReference type="PANTHER" id="PTHR36930:SF1">
    <property type="entry name" value="MOSC DOMAIN-CONTAINING PROTEIN"/>
    <property type="match status" value="1"/>
</dbReference>
<dbReference type="eggNOG" id="COG2258">
    <property type="taxonomic scope" value="Bacteria"/>
</dbReference>
<protein>
    <submittedName>
        <fullName evidence="2 3">MOSC domain-containing protein</fullName>
    </submittedName>
</protein>
<evidence type="ECO:0000259" key="1">
    <source>
        <dbReference type="PROSITE" id="PS51340"/>
    </source>
</evidence>
<keyword evidence="5" id="KW-1185">Reference proteome</keyword>
<dbReference type="SUPFAM" id="SSF50800">
    <property type="entry name" value="PK beta-barrel domain-like"/>
    <property type="match status" value="1"/>
</dbReference>
<dbReference type="PANTHER" id="PTHR36930">
    <property type="entry name" value="METAL-SULFUR CLUSTER BIOSYNTHESIS PROTEINS YUAD-RELATED"/>
    <property type="match status" value="1"/>
</dbReference>
<reference evidence="3" key="2">
    <citation type="submission" date="2015-10" db="EMBL/GenBank/DDBJ databases">
        <title>Improved Draft Genome Sequence of Clostridium pasteurianum Strain ATCC 6013 (DSM 525) Using a Hybrid Next-Generation Sequencing Approach.</title>
        <authorList>
            <person name="Pyne M.E."/>
            <person name="Utturkar S.M."/>
            <person name="Brown S.D."/>
            <person name="Moo-Young M."/>
            <person name="Chung D.A."/>
            <person name="Chou P.C."/>
        </authorList>
    </citation>
    <scope>NUCLEOTIDE SEQUENCE</scope>
    <source>
        <strain evidence="3">ATCC 6013</strain>
    </source>
</reference>
<feature type="domain" description="MOSC" evidence="1">
    <location>
        <begin position="13"/>
        <end position="145"/>
    </location>
</feature>
<dbReference type="Gene3D" id="2.40.33.20">
    <property type="entry name" value="PK beta-barrel domain-like"/>
    <property type="match status" value="1"/>
</dbReference>
<organism evidence="2 5">
    <name type="scientific">Clostridium pasteurianum DSM 525 = ATCC 6013</name>
    <dbReference type="NCBI Taxonomy" id="1262449"/>
    <lineage>
        <taxon>Bacteria</taxon>
        <taxon>Bacillati</taxon>
        <taxon>Bacillota</taxon>
        <taxon>Clostridia</taxon>
        <taxon>Eubacteriales</taxon>
        <taxon>Clostridiaceae</taxon>
        <taxon>Clostridium</taxon>
    </lineage>
</organism>
<dbReference type="GO" id="GO:0003824">
    <property type="term" value="F:catalytic activity"/>
    <property type="evidence" value="ECO:0007669"/>
    <property type="project" value="InterPro"/>
</dbReference>
<gene>
    <name evidence="2" type="ORF">CLPA_c34020</name>
    <name evidence="3" type="ORF">CP6013_03778</name>
</gene>
<evidence type="ECO:0000313" key="2">
    <source>
        <dbReference type="EMBL" id="AJA53456.1"/>
    </source>
</evidence>
<evidence type="ECO:0000313" key="3">
    <source>
        <dbReference type="EMBL" id="KRU14519.1"/>
    </source>
</evidence>
<dbReference type="InterPro" id="IPR011037">
    <property type="entry name" value="Pyrv_Knase-like_insert_dom_sf"/>
</dbReference>
<dbReference type="RefSeq" id="WP_003446408.1">
    <property type="nucleotide sequence ID" value="NZ_ANZB01000011.1"/>
</dbReference>
<evidence type="ECO:0000313" key="5">
    <source>
        <dbReference type="Proteomes" id="UP000030905"/>
    </source>
</evidence>
<dbReference type="EMBL" id="CP009268">
    <property type="protein sequence ID" value="AJA53456.1"/>
    <property type="molecule type" value="Genomic_DNA"/>
</dbReference>